<dbReference type="RefSeq" id="WP_014202996.1">
    <property type="nucleotide sequence ID" value="NC_016599.1"/>
</dbReference>
<dbReference type="Pfam" id="PF00313">
    <property type="entry name" value="CSD"/>
    <property type="match status" value="1"/>
</dbReference>
<dbReference type="InterPro" id="IPR012340">
    <property type="entry name" value="NA-bd_OB-fold"/>
</dbReference>
<dbReference type="GO" id="GO:0003676">
    <property type="term" value="F:nucleic acid binding"/>
    <property type="evidence" value="ECO:0007669"/>
    <property type="project" value="InterPro"/>
</dbReference>
<proteinExistence type="predicted"/>
<feature type="compositionally biased region" description="Basic and acidic residues" evidence="1">
    <location>
        <begin position="22"/>
        <end position="51"/>
    </location>
</feature>
<dbReference type="OrthoDB" id="1493235at2"/>
<dbReference type="PRINTS" id="PR00050">
    <property type="entry name" value="COLDSHOCK"/>
</dbReference>
<keyword evidence="4" id="KW-1185">Reference proteome</keyword>
<dbReference type="InterPro" id="IPR002059">
    <property type="entry name" value="CSP_DNA-bd"/>
</dbReference>
<dbReference type="CDD" id="cd04458">
    <property type="entry name" value="CSP_CDS"/>
    <property type="match status" value="1"/>
</dbReference>
<feature type="region of interest" description="Disordered" evidence="1">
    <location>
        <begin position="1"/>
        <end position="60"/>
    </location>
</feature>
<evidence type="ECO:0000259" key="2">
    <source>
        <dbReference type="PROSITE" id="PS51857"/>
    </source>
</evidence>
<gene>
    <name evidence="3" type="ordered locus">Oweho_2683</name>
</gene>
<sequence>MAKSQETYNKKEKEKKRLKKRQEKEKKREERKAAPKRSAEEMFSYVDEHGQLTDTPPDPSKKIVIEAEDIEIGVPKRPEGEEVITTRFGRVDFFNDSKGYGFIKEKDTNEKFFVHINGTVEEINEGDKVSFELEKGPKGMNAVDVKKASF</sequence>
<dbReference type="SMART" id="SM00357">
    <property type="entry name" value="CSP"/>
    <property type="match status" value="1"/>
</dbReference>
<reference evidence="3 4" key="1">
    <citation type="journal article" date="2012" name="Stand. Genomic Sci.">
        <title>Genome sequence of the orange-pigmented seawater bacterium Owenweeksia hongkongensis type strain (UST20020801(T)).</title>
        <authorList>
            <person name="Riedel T."/>
            <person name="Held B."/>
            <person name="Nolan M."/>
            <person name="Lucas S."/>
            <person name="Lapidus A."/>
            <person name="Tice H."/>
            <person name="Del Rio T.G."/>
            <person name="Cheng J.F."/>
            <person name="Han C."/>
            <person name="Tapia R."/>
            <person name="Goodwin L.A."/>
            <person name="Pitluck S."/>
            <person name="Liolios K."/>
            <person name="Mavromatis K."/>
            <person name="Pagani I."/>
            <person name="Ivanova N."/>
            <person name="Mikhailova N."/>
            <person name="Pati A."/>
            <person name="Chen A."/>
            <person name="Palaniappan K."/>
            <person name="Rohde M."/>
            <person name="Tindall B.J."/>
            <person name="Detter J.C."/>
            <person name="Goker M."/>
            <person name="Woyke T."/>
            <person name="Bristow J."/>
            <person name="Eisen J.A."/>
            <person name="Markowitz V."/>
            <person name="Hugenholtz P."/>
            <person name="Klenk H.P."/>
            <person name="Kyrpides N.C."/>
        </authorList>
    </citation>
    <scope>NUCLEOTIDE SEQUENCE</scope>
    <source>
        <strain evidence="4">DSM 17368 / JCM 12287 / NRRL B-23963</strain>
    </source>
</reference>
<dbReference type="Proteomes" id="UP000005631">
    <property type="component" value="Chromosome"/>
</dbReference>
<feature type="domain" description="CSD" evidence="2">
    <location>
        <begin position="86"/>
        <end position="147"/>
    </location>
</feature>
<evidence type="ECO:0000313" key="4">
    <source>
        <dbReference type="Proteomes" id="UP000005631"/>
    </source>
</evidence>
<accession>G8QZJ4</accession>
<organism evidence="3 4">
    <name type="scientific">Owenweeksia hongkongensis (strain DSM 17368 / CIP 108786 / JCM 12287 / NRRL B-23963 / UST20020801)</name>
    <dbReference type="NCBI Taxonomy" id="926562"/>
    <lineage>
        <taxon>Bacteria</taxon>
        <taxon>Pseudomonadati</taxon>
        <taxon>Bacteroidota</taxon>
        <taxon>Flavobacteriia</taxon>
        <taxon>Flavobacteriales</taxon>
        <taxon>Owenweeksiaceae</taxon>
        <taxon>Owenweeksia</taxon>
    </lineage>
</organism>
<dbReference type="EMBL" id="CP003156">
    <property type="protein sequence ID" value="AEV33647.1"/>
    <property type="molecule type" value="Genomic_DNA"/>
</dbReference>
<dbReference type="SUPFAM" id="SSF50249">
    <property type="entry name" value="Nucleic acid-binding proteins"/>
    <property type="match status" value="1"/>
</dbReference>
<dbReference type="PANTHER" id="PTHR11544">
    <property type="entry name" value="COLD SHOCK DOMAIN CONTAINING PROTEINS"/>
    <property type="match status" value="1"/>
</dbReference>
<evidence type="ECO:0000256" key="1">
    <source>
        <dbReference type="SAM" id="MobiDB-lite"/>
    </source>
</evidence>
<dbReference type="KEGG" id="oho:Oweho_2683"/>
<dbReference type="PROSITE" id="PS51857">
    <property type="entry name" value="CSD_2"/>
    <property type="match status" value="1"/>
</dbReference>
<evidence type="ECO:0000313" key="3">
    <source>
        <dbReference type="EMBL" id="AEV33647.1"/>
    </source>
</evidence>
<protein>
    <submittedName>
        <fullName evidence="3">Cold shock protein</fullName>
    </submittedName>
</protein>
<dbReference type="eggNOG" id="COG1278">
    <property type="taxonomic scope" value="Bacteria"/>
</dbReference>
<dbReference type="GO" id="GO:0005829">
    <property type="term" value="C:cytosol"/>
    <property type="evidence" value="ECO:0007669"/>
    <property type="project" value="UniProtKB-ARBA"/>
</dbReference>
<dbReference type="Gene3D" id="2.40.50.140">
    <property type="entry name" value="Nucleic acid-binding proteins"/>
    <property type="match status" value="1"/>
</dbReference>
<dbReference type="STRING" id="926562.Oweho_2683"/>
<dbReference type="InterPro" id="IPR011129">
    <property type="entry name" value="CSD"/>
</dbReference>
<dbReference type="HOGENOM" id="CLU_128058_1_0_10"/>
<dbReference type="InterPro" id="IPR050181">
    <property type="entry name" value="Cold_shock_domain"/>
</dbReference>
<name>G8QZJ4_OWEHD</name>
<dbReference type="AlphaFoldDB" id="G8QZJ4"/>
<dbReference type="PATRIC" id="fig|926562.3.peg.2702"/>